<evidence type="ECO:0000256" key="1">
    <source>
        <dbReference type="ARBA" id="ARBA00022825"/>
    </source>
</evidence>
<protein>
    <submittedName>
        <fullName evidence="3">Trypsin-like serine protease</fullName>
    </submittedName>
</protein>
<comment type="caution">
    <text evidence="3">The sequence shown here is derived from an EMBL/GenBank/DDBJ whole genome shotgun (WGS) entry which is preliminary data.</text>
</comment>
<name>A0A4V5TRV8_BACMY</name>
<dbReference type="Proteomes" id="UP000305524">
    <property type="component" value="Unassembled WGS sequence"/>
</dbReference>
<dbReference type="Gene3D" id="2.40.10.10">
    <property type="entry name" value="Trypsin-like serine proteases"/>
    <property type="match status" value="1"/>
</dbReference>
<accession>A0A4V5TRV8</accession>
<dbReference type="RefSeq" id="WP_137058099.1">
    <property type="nucleotide sequence ID" value="NZ_SZOD01000391.1"/>
</dbReference>
<reference evidence="3 4" key="1">
    <citation type="journal article" date="2019" name="Environ. Microbiol.">
        <title>An active ?-lactamase is a part of an orchestrated cell wall stress resistance network of Bacillus subtilis and related rhizosphere species.</title>
        <authorList>
            <person name="Bucher T."/>
            <person name="Keren-Paz A."/>
            <person name="Hausser J."/>
            <person name="Olender T."/>
            <person name="Cytryn E."/>
            <person name="Kolodkin-Gal I."/>
        </authorList>
    </citation>
    <scope>NUCLEOTIDE SEQUENCE [LARGE SCALE GENOMIC DNA]</scope>
    <source>
        <strain evidence="3 4">I186</strain>
    </source>
</reference>
<keyword evidence="1" id="KW-0720">Serine protease</keyword>
<dbReference type="EMBL" id="SZOD01000391">
    <property type="protein sequence ID" value="TKI83723.1"/>
    <property type="molecule type" value="Genomic_DNA"/>
</dbReference>
<evidence type="ECO:0000313" key="4">
    <source>
        <dbReference type="Proteomes" id="UP000305524"/>
    </source>
</evidence>
<evidence type="ECO:0000313" key="3">
    <source>
        <dbReference type="EMBL" id="TKI83723.1"/>
    </source>
</evidence>
<proteinExistence type="predicted"/>
<evidence type="ECO:0000259" key="2">
    <source>
        <dbReference type="Pfam" id="PF00089"/>
    </source>
</evidence>
<gene>
    <name evidence="3" type="ORF">FC701_16635</name>
</gene>
<dbReference type="GO" id="GO:0006508">
    <property type="term" value="P:proteolysis"/>
    <property type="evidence" value="ECO:0007669"/>
    <property type="project" value="UniProtKB-KW"/>
</dbReference>
<dbReference type="GO" id="GO:0004252">
    <property type="term" value="F:serine-type endopeptidase activity"/>
    <property type="evidence" value="ECO:0007669"/>
    <property type="project" value="InterPro"/>
</dbReference>
<feature type="non-terminal residue" evidence="3">
    <location>
        <position position="157"/>
    </location>
</feature>
<dbReference type="Pfam" id="PF00089">
    <property type="entry name" value="Trypsin"/>
    <property type="match status" value="1"/>
</dbReference>
<dbReference type="SUPFAM" id="SSF50494">
    <property type="entry name" value="Trypsin-like serine proteases"/>
    <property type="match status" value="1"/>
</dbReference>
<keyword evidence="1" id="KW-0378">Hydrolase</keyword>
<feature type="domain" description="Peptidase S1" evidence="2">
    <location>
        <begin position="52"/>
        <end position="132"/>
    </location>
</feature>
<sequence length="157" mass="17305">MKENYKNIGNINLDVCDEAVSCAGTPDTRHKLERTDFNVVRVSCNELDGINGQWGTGIVIGPNKVLTAAHVAEIERHCFGEPLIVYTGENGAGSVPKKYTVASVKIHPSYNRNAADRYKHDLAVLTTIESFTQYKSFSRAPDPLDFTGLIWTGYPSD</sequence>
<dbReference type="AlphaFoldDB" id="A0A4V5TRV8"/>
<dbReference type="InterPro" id="IPR009003">
    <property type="entry name" value="Peptidase_S1_PA"/>
</dbReference>
<dbReference type="InterPro" id="IPR043504">
    <property type="entry name" value="Peptidase_S1_PA_chymotrypsin"/>
</dbReference>
<dbReference type="InterPro" id="IPR001254">
    <property type="entry name" value="Trypsin_dom"/>
</dbReference>
<keyword evidence="3" id="KW-0645">Protease</keyword>
<organism evidence="3 4">
    <name type="scientific">Bacillus mycoides</name>
    <dbReference type="NCBI Taxonomy" id="1405"/>
    <lineage>
        <taxon>Bacteria</taxon>
        <taxon>Bacillati</taxon>
        <taxon>Bacillota</taxon>
        <taxon>Bacilli</taxon>
        <taxon>Bacillales</taxon>
        <taxon>Bacillaceae</taxon>
        <taxon>Bacillus</taxon>
        <taxon>Bacillus cereus group</taxon>
    </lineage>
</organism>